<evidence type="ECO:0000313" key="2">
    <source>
        <dbReference type="Proteomes" id="UP000319836"/>
    </source>
</evidence>
<gene>
    <name evidence="1" type="ORF">E6K80_06060</name>
</gene>
<reference evidence="1 2" key="1">
    <citation type="journal article" date="2019" name="Nat. Microbiol.">
        <title>Mediterranean grassland soil C-N compound turnover is dependent on rainfall and depth, and is mediated by genomically divergent microorganisms.</title>
        <authorList>
            <person name="Diamond S."/>
            <person name="Andeer P.F."/>
            <person name="Li Z."/>
            <person name="Crits-Christoph A."/>
            <person name="Burstein D."/>
            <person name="Anantharaman K."/>
            <person name="Lane K.R."/>
            <person name="Thomas B.C."/>
            <person name="Pan C."/>
            <person name="Northen T.R."/>
            <person name="Banfield J.F."/>
        </authorList>
    </citation>
    <scope>NUCLEOTIDE SEQUENCE [LARGE SCALE GENOMIC DNA]</scope>
    <source>
        <strain evidence="1">WS_10</strain>
    </source>
</reference>
<organism evidence="1 2">
    <name type="scientific">Eiseniibacteriota bacterium</name>
    <dbReference type="NCBI Taxonomy" id="2212470"/>
    <lineage>
        <taxon>Bacteria</taxon>
        <taxon>Candidatus Eiseniibacteriota</taxon>
    </lineage>
</organism>
<dbReference type="InterPro" id="IPR011990">
    <property type="entry name" value="TPR-like_helical_dom_sf"/>
</dbReference>
<accession>A0A538U5W9</accession>
<dbReference type="InterPro" id="IPR019734">
    <property type="entry name" value="TPR_rpt"/>
</dbReference>
<dbReference type="AlphaFoldDB" id="A0A538U5W9"/>
<dbReference type="Gene3D" id="1.25.40.10">
    <property type="entry name" value="Tetratricopeptide repeat domain"/>
    <property type="match status" value="1"/>
</dbReference>
<dbReference type="EMBL" id="VBPA01000135">
    <property type="protein sequence ID" value="TMQ71286.1"/>
    <property type="molecule type" value="Genomic_DNA"/>
</dbReference>
<dbReference type="SUPFAM" id="SSF48452">
    <property type="entry name" value="TPR-like"/>
    <property type="match status" value="1"/>
</dbReference>
<sequence length="126" mass="13930">MGDDSYWNGVLRSQSADFKTAISEYRAYLNREKSGVLADAVRRSLAYALESDKQFAEAAKAYEQLVGAFDRESSAEFLTAAARCDQAIGRKDEAIRHLQRLIDEFGETSYAPPARVKIAEITAATS</sequence>
<evidence type="ECO:0000313" key="1">
    <source>
        <dbReference type="EMBL" id="TMQ71286.1"/>
    </source>
</evidence>
<dbReference type="Pfam" id="PF13174">
    <property type="entry name" value="TPR_6"/>
    <property type="match status" value="1"/>
</dbReference>
<evidence type="ECO:0008006" key="3">
    <source>
        <dbReference type="Google" id="ProtNLM"/>
    </source>
</evidence>
<comment type="caution">
    <text evidence="1">The sequence shown here is derived from an EMBL/GenBank/DDBJ whole genome shotgun (WGS) entry which is preliminary data.</text>
</comment>
<dbReference type="Proteomes" id="UP000319836">
    <property type="component" value="Unassembled WGS sequence"/>
</dbReference>
<proteinExistence type="predicted"/>
<name>A0A538U5W9_UNCEI</name>
<protein>
    <recommendedName>
        <fullName evidence="3">Tetratricopeptide repeat protein</fullName>
    </recommendedName>
</protein>